<proteinExistence type="predicted"/>
<dbReference type="STRING" id="446471.Xcel_0858"/>
<dbReference type="KEGG" id="xce:Xcel_0858"/>
<sequence>MDTTHDVVALGARSLLADLGVDAPSRTRLRHRDALQGLDRLVAEHVRFGPLEDPQAVPVFRRREMCTRAFSLIGTLLTFGYAWGDLFPVLLDVHLLAQDDDGEEPTAGTPLGADALSAGESFLVQIARSHLARLADGVDPMSGLDYDEALDVLDGLYPPFTVPGIVPVAILPRVVSRDVVVECVRQLSWHGVDPAGLLRVRDLLDATWDAEVRGLAVVGGAR</sequence>
<reference evidence="1 2" key="2">
    <citation type="journal article" date="2010" name="Stand. Genomic Sci.">
        <title>Complete genome sequence of Xylanimonas cellulosilytica type strain (XIL07).</title>
        <authorList>
            <person name="Foster B."/>
            <person name="Pukall R."/>
            <person name="Abt B."/>
            <person name="Nolan M."/>
            <person name="Glavina Del Rio T."/>
            <person name="Chen F."/>
            <person name="Lucas S."/>
            <person name="Tice H."/>
            <person name="Pitluck S."/>
            <person name="Cheng J.-F."/>
            <person name="Chertkov O."/>
            <person name="Brettin T."/>
            <person name="Han C."/>
            <person name="Detter J.C."/>
            <person name="Bruce D."/>
            <person name="Goodwin L."/>
            <person name="Ivanova N."/>
            <person name="Mavromatis K."/>
            <person name="Pati A."/>
            <person name="Mikhailova N."/>
            <person name="Chen A."/>
            <person name="Palaniappan K."/>
            <person name="Land M."/>
            <person name="Hauser L."/>
            <person name="Chang Y.-J."/>
            <person name="Jeffries C.D."/>
            <person name="Chain P."/>
            <person name="Rohde M."/>
            <person name="Goeker M."/>
            <person name="Bristow J."/>
            <person name="Eisen J.A."/>
            <person name="Markowitz V."/>
            <person name="Hugenholtz P."/>
            <person name="Kyrpides N.C."/>
            <person name="Klenk H.-P."/>
            <person name="Lapidus A."/>
        </authorList>
    </citation>
    <scope>NUCLEOTIDE SEQUENCE [LARGE SCALE GENOMIC DNA]</scope>
    <source>
        <strain evidence="2">DSM 15894 / CECT 5975 / LMG 20990 / XIL07</strain>
    </source>
</reference>
<protein>
    <submittedName>
        <fullName evidence="1">Uncharacterized protein</fullName>
    </submittedName>
</protein>
<evidence type="ECO:0000313" key="1">
    <source>
        <dbReference type="EMBL" id="ACZ29891.1"/>
    </source>
</evidence>
<accession>D1BY48</accession>
<dbReference type="EMBL" id="CP001821">
    <property type="protein sequence ID" value="ACZ29891.1"/>
    <property type="molecule type" value="Genomic_DNA"/>
</dbReference>
<gene>
    <name evidence="1" type="ordered locus">Xcel_0858</name>
</gene>
<name>D1BY48_XYLCX</name>
<organism evidence="1 2">
    <name type="scientific">Xylanimonas cellulosilytica (strain DSM 15894 / JCM 12276 / CECT 5975 / KCTC 9989 / LMG 20990 / NBRC 107835 / XIL07)</name>
    <dbReference type="NCBI Taxonomy" id="446471"/>
    <lineage>
        <taxon>Bacteria</taxon>
        <taxon>Bacillati</taxon>
        <taxon>Actinomycetota</taxon>
        <taxon>Actinomycetes</taxon>
        <taxon>Micrococcales</taxon>
        <taxon>Promicromonosporaceae</taxon>
        <taxon>Xylanimonas</taxon>
    </lineage>
</organism>
<evidence type="ECO:0000313" key="2">
    <source>
        <dbReference type="Proteomes" id="UP000002255"/>
    </source>
</evidence>
<dbReference type="RefSeq" id="WP_012877633.1">
    <property type="nucleotide sequence ID" value="NC_013530.1"/>
</dbReference>
<dbReference type="AlphaFoldDB" id="D1BY48"/>
<dbReference type="HOGENOM" id="CLU_1244946_0_0_11"/>
<dbReference type="Proteomes" id="UP000002255">
    <property type="component" value="Chromosome"/>
</dbReference>
<reference evidence="2" key="1">
    <citation type="submission" date="2009-11" db="EMBL/GenBank/DDBJ databases">
        <title>The complete chromosome of Xylanimonas cellulosilytica DSM 15894.</title>
        <authorList>
            <consortium name="US DOE Joint Genome Institute (JGI-PGF)"/>
            <person name="Lucas S."/>
            <person name="Copeland A."/>
            <person name="Lapidus A."/>
            <person name="Glavina del Rio T."/>
            <person name="Dalin E."/>
            <person name="Tice H."/>
            <person name="Bruce D."/>
            <person name="Goodwin L."/>
            <person name="Pitluck S."/>
            <person name="Kyrpides N."/>
            <person name="Mavromatis K."/>
            <person name="Ivanova N."/>
            <person name="Mikhailova N."/>
            <person name="Foster B."/>
            <person name="Clum A."/>
            <person name="Brettin T."/>
            <person name="Detter J.C."/>
            <person name="Han C."/>
            <person name="Larimer F."/>
            <person name="Land M."/>
            <person name="Hauser L."/>
            <person name="Markowitz V."/>
            <person name="Cheng J.F."/>
            <person name="Hugenholtz P."/>
            <person name="Woyke T."/>
            <person name="Wu D."/>
            <person name="Gehrich-Schroeter G."/>
            <person name="Schneider S."/>
            <person name="Pukall S.R."/>
            <person name="Klenk H.P."/>
            <person name="Eisen J.A."/>
        </authorList>
    </citation>
    <scope>NUCLEOTIDE SEQUENCE [LARGE SCALE GENOMIC DNA]</scope>
    <source>
        <strain evidence="2">DSM 15894 / CECT 5975 / LMG 20990 / XIL07</strain>
    </source>
</reference>
<keyword evidence="2" id="KW-1185">Reference proteome</keyword>